<keyword evidence="9" id="KW-0325">Glycoprotein</keyword>
<dbReference type="RefSeq" id="XP_023941053.1">
    <property type="nucleotide sequence ID" value="XM_024085285.2"/>
</dbReference>
<dbReference type="PROSITE" id="PS50240">
    <property type="entry name" value="TRYPSIN_DOM"/>
    <property type="match status" value="1"/>
</dbReference>
<dbReference type="AlphaFoldDB" id="A0A6J1N7R0"/>
<comment type="similarity">
    <text evidence="10">Belongs to the peptidase S1 family. CLIP subfamily.</text>
</comment>
<dbReference type="InterPro" id="IPR033116">
    <property type="entry name" value="TRYPSIN_SER"/>
</dbReference>
<dbReference type="GeneID" id="112047964"/>
<evidence type="ECO:0000256" key="11">
    <source>
        <dbReference type="RuleBase" id="RU363034"/>
    </source>
</evidence>
<keyword evidence="7" id="KW-0865">Zymogen</keyword>
<dbReference type="GO" id="GO:0051604">
    <property type="term" value="P:protein maturation"/>
    <property type="evidence" value="ECO:0007669"/>
    <property type="project" value="UniProtKB-ARBA"/>
</dbReference>
<dbReference type="InterPro" id="IPR018114">
    <property type="entry name" value="TRYPSIN_HIS"/>
</dbReference>
<protein>
    <submittedName>
        <fullName evidence="15">CLIP domain-containing serine protease HP8</fullName>
    </submittedName>
</protein>
<dbReference type="GO" id="GO:0046872">
    <property type="term" value="F:metal ion binding"/>
    <property type="evidence" value="ECO:0007669"/>
    <property type="project" value="UniProtKB-KW"/>
</dbReference>
<evidence type="ECO:0000256" key="1">
    <source>
        <dbReference type="ARBA" id="ARBA00022670"/>
    </source>
</evidence>
<dbReference type="GO" id="GO:0004252">
    <property type="term" value="F:serine-type endopeptidase activity"/>
    <property type="evidence" value="ECO:0007669"/>
    <property type="project" value="InterPro"/>
</dbReference>
<keyword evidence="2" id="KW-0479">Metal-binding</keyword>
<keyword evidence="14" id="KW-1185">Reference proteome</keyword>
<name>A0A6J1N7R0_BICAN</name>
<gene>
    <name evidence="15" type="primary">LOC112047964</name>
</gene>
<dbReference type="PANTHER" id="PTHR24256">
    <property type="entry name" value="TRYPTASE-RELATED"/>
    <property type="match status" value="1"/>
</dbReference>
<dbReference type="Proteomes" id="UP001652582">
    <property type="component" value="Chromosome 21"/>
</dbReference>
<evidence type="ECO:0000256" key="10">
    <source>
        <dbReference type="ARBA" id="ARBA00024195"/>
    </source>
</evidence>
<keyword evidence="6" id="KW-0106">Calcium</keyword>
<sequence length="361" mass="39800">MNIFCLSVVFLCLTSVLPTHAERECSNGAKCSSFEECEALYWTFANGRSWRMQWLALQLHCGFNDRQQPMICCPPELASYKPESDLAATLSLLPRADECGVQYDNRIVNGQATAIDDHPWMVLLRSAQLRGNGFYCGGALISSRYVLTAAHCVRMWRVSSVRLGEWKISSPTDCVTDASGFIDCNIPPVDVSVEEVIVHEGYNVSNANQPNDIALLRLAHDVLFNDFVKPICLPVDPLLKEDTFEGYDLVVAGWGKTETGRMSDVKMQVLVPVMKNSICSQIYTMSFKEINENQICAGGRNNKDSCGGDSGGPLMGQFGGRGWTVLGVVSFGPSPCGMLGWPGVYTRVPAYVDWILSKLRP</sequence>
<dbReference type="FunFam" id="2.40.10.10:FF:000078">
    <property type="entry name" value="Serine protease H137"/>
    <property type="match status" value="1"/>
</dbReference>
<dbReference type="Pfam" id="PF00089">
    <property type="entry name" value="Trypsin"/>
    <property type="match status" value="1"/>
</dbReference>
<dbReference type="PRINTS" id="PR00722">
    <property type="entry name" value="CHYMOTRYPSIN"/>
</dbReference>
<evidence type="ECO:0000256" key="5">
    <source>
        <dbReference type="ARBA" id="ARBA00022825"/>
    </source>
</evidence>
<feature type="chain" id="PRO_5026804886" evidence="12">
    <location>
        <begin position="22"/>
        <end position="361"/>
    </location>
</feature>
<evidence type="ECO:0000256" key="4">
    <source>
        <dbReference type="ARBA" id="ARBA00022801"/>
    </source>
</evidence>
<accession>A0A6J1N7R0</accession>
<keyword evidence="1 11" id="KW-0645">Protease</keyword>
<dbReference type="Gene3D" id="2.40.10.10">
    <property type="entry name" value="Trypsin-like serine proteases"/>
    <property type="match status" value="2"/>
</dbReference>
<evidence type="ECO:0000256" key="3">
    <source>
        <dbReference type="ARBA" id="ARBA00022729"/>
    </source>
</evidence>
<dbReference type="CDD" id="cd00190">
    <property type="entry name" value="Tryp_SPc"/>
    <property type="match status" value="1"/>
</dbReference>
<dbReference type="InterPro" id="IPR043504">
    <property type="entry name" value="Peptidase_S1_PA_chymotrypsin"/>
</dbReference>
<dbReference type="FunFam" id="2.40.10.10:FF:000028">
    <property type="entry name" value="Serine protease easter"/>
    <property type="match status" value="1"/>
</dbReference>
<dbReference type="OrthoDB" id="9028152at2759"/>
<keyword evidence="8" id="KW-1015">Disulfide bond</keyword>
<feature type="domain" description="Peptidase S1" evidence="13">
    <location>
        <begin position="107"/>
        <end position="360"/>
    </location>
</feature>
<dbReference type="InterPro" id="IPR001254">
    <property type="entry name" value="Trypsin_dom"/>
</dbReference>
<evidence type="ECO:0000313" key="15">
    <source>
        <dbReference type="RefSeq" id="XP_023941053.1"/>
    </source>
</evidence>
<reference evidence="15" key="1">
    <citation type="submission" date="2025-08" db="UniProtKB">
        <authorList>
            <consortium name="RefSeq"/>
        </authorList>
    </citation>
    <scope>IDENTIFICATION</scope>
</reference>
<keyword evidence="4 11" id="KW-0378">Hydrolase</keyword>
<evidence type="ECO:0000256" key="7">
    <source>
        <dbReference type="ARBA" id="ARBA00023145"/>
    </source>
</evidence>
<evidence type="ECO:0000256" key="2">
    <source>
        <dbReference type="ARBA" id="ARBA00022723"/>
    </source>
</evidence>
<proteinExistence type="inferred from homology"/>
<dbReference type="PROSITE" id="PS00135">
    <property type="entry name" value="TRYPSIN_SER"/>
    <property type="match status" value="1"/>
</dbReference>
<evidence type="ECO:0000259" key="13">
    <source>
        <dbReference type="PROSITE" id="PS50240"/>
    </source>
</evidence>
<organism evidence="14 15">
    <name type="scientific">Bicyclus anynana</name>
    <name type="common">Squinting bush brown butterfly</name>
    <dbReference type="NCBI Taxonomy" id="110368"/>
    <lineage>
        <taxon>Eukaryota</taxon>
        <taxon>Metazoa</taxon>
        <taxon>Ecdysozoa</taxon>
        <taxon>Arthropoda</taxon>
        <taxon>Hexapoda</taxon>
        <taxon>Insecta</taxon>
        <taxon>Pterygota</taxon>
        <taxon>Neoptera</taxon>
        <taxon>Endopterygota</taxon>
        <taxon>Lepidoptera</taxon>
        <taxon>Glossata</taxon>
        <taxon>Ditrysia</taxon>
        <taxon>Papilionoidea</taxon>
        <taxon>Nymphalidae</taxon>
        <taxon>Satyrinae</taxon>
        <taxon>Satyrini</taxon>
        <taxon>Mycalesina</taxon>
        <taxon>Bicyclus</taxon>
    </lineage>
</organism>
<dbReference type="GO" id="GO:0006508">
    <property type="term" value="P:proteolysis"/>
    <property type="evidence" value="ECO:0007669"/>
    <property type="project" value="UniProtKB-KW"/>
</dbReference>
<dbReference type="KEGG" id="bany:112047964"/>
<evidence type="ECO:0000256" key="9">
    <source>
        <dbReference type="ARBA" id="ARBA00023180"/>
    </source>
</evidence>
<dbReference type="InterPro" id="IPR051487">
    <property type="entry name" value="Ser/Thr_Proteases_Immune/Dev"/>
</dbReference>
<evidence type="ECO:0000313" key="14">
    <source>
        <dbReference type="Proteomes" id="UP001652582"/>
    </source>
</evidence>
<evidence type="ECO:0000256" key="6">
    <source>
        <dbReference type="ARBA" id="ARBA00022837"/>
    </source>
</evidence>
<dbReference type="InterPro" id="IPR001314">
    <property type="entry name" value="Peptidase_S1A"/>
</dbReference>
<keyword evidence="5 11" id="KW-0720">Serine protease</keyword>
<feature type="signal peptide" evidence="12">
    <location>
        <begin position="1"/>
        <end position="21"/>
    </location>
</feature>
<dbReference type="SMART" id="SM00020">
    <property type="entry name" value="Tryp_SPc"/>
    <property type="match status" value="1"/>
</dbReference>
<dbReference type="SUPFAM" id="SSF50494">
    <property type="entry name" value="Trypsin-like serine proteases"/>
    <property type="match status" value="1"/>
</dbReference>
<dbReference type="PROSITE" id="PS00134">
    <property type="entry name" value="TRYPSIN_HIS"/>
    <property type="match status" value="1"/>
</dbReference>
<dbReference type="InterPro" id="IPR009003">
    <property type="entry name" value="Peptidase_S1_PA"/>
</dbReference>
<evidence type="ECO:0000256" key="12">
    <source>
        <dbReference type="SAM" id="SignalP"/>
    </source>
</evidence>
<evidence type="ECO:0000256" key="8">
    <source>
        <dbReference type="ARBA" id="ARBA00023157"/>
    </source>
</evidence>
<keyword evidence="3 12" id="KW-0732">Signal</keyword>